<feature type="transmembrane region" description="Helical" evidence="1">
    <location>
        <begin position="117"/>
        <end position="138"/>
    </location>
</feature>
<gene>
    <name evidence="2" type="ORF">DDQ50_07635</name>
</gene>
<accession>A0A2V1HRT1</accession>
<feature type="transmembrane region" description="Helical" evidence="1">
    <location>
        <begin position="73"/>
        <end position="96"/>
    </location>
</feature>
<dbReference type="EMBL" id="QEOP01000002">
    <property type="protein sequence ID" value="PVZ93670.1"/>
    <property type="molecule type" value="Genomic_DNA"/>
</dbReference>
<evidence type="ECO:0000313" key="3">
    <source>
        <dbReference type="Proteomes" id="UP000244893"/>
    </source>
</evidence>
<dbReference type="Proteomes" id="UP000244893">
    <property type="component" value="Unassembled WGS sequence"/>
</dbReference>
<protein>
    <submittedName>
        <fullName evidence="2">DUF2254 domain-containing protein</fullName>
    </submittedName>
</protein>
<dbReference type="AlphaFoldDB" id="A0A2V1HRT1"/>
<proteinExistence type="predicted"/>
<name>A0A2V1HRT1_9MICO</name>
<comment type="caution">
    <text evidence="2">The sequence shown here is derived from an EMBL/GenBank/DDBJ whole genome shotgun (WGS) entry which is preliminary data.</text>
</comment>
<reference evidence="2 3" key="1">
    <citation type="submission" date="2018-05" db="EMBL/GenBank/DDBJ databases">
        <title>Amnibacterium sp. M8JJ-5, whole genome shotgun sequence.</title>
        <authorList>
            <person name="Tuo L."/>
        </authorList>
    </citation>
    <scope>NUCLEOTIDE SEQUENCE [LARGE SCALE GENOMIC DNA]</scope>
    <source>
        <strain evidence="2 3">M8JJ-5</strain>
    </source>
</reference>
<dbReference type="InterPro" id="IPR018723">
    <property type="entry name" value="DUF2254_membrane"/>
</dbReference>
<sequence>MNVRATMTKSRGWIARVSESIESRLWPLPVASIVVAVLLGIYVPRLDLAIDEVLPPGVDSIVFNGGAETARSVLSSIAGSLITATSLTFSLTVVALQLASSQASPRVLRLFSRDRQVHATLAVFLGTFAYAITVLRSVRDSTDEIPEFAPRIAVTGGFVLTLVSVVVLVFFLAHLAAQLRVETIMKEIHAETDRTIDLVGDGNAAANAYSHPIEVPASKHVVTAESSGFLTSCDRGGLVKLASSHGIVIEETKRVGESVVAGAPQAYWWPRDGRRPTDPAEIAREIRKAFVVGYERTAAQDIDYGLQQILDIGVRALSAGINDPTTAVNALGHLSALVSRAVEVPQLPAGLADGDDELAVVTIDRPPARIVEESLTPMRHYGGSSPAVVVRFLQLISDLHYTCPGAAISGALIQQLIALETQLRGDSTDPALMAVLIEQTARLRDRIEQS</sequence>
<keyword evidence="3" id="KW-1185">Reference proteome</keyword>
<feature type="transmembrane region" description="Helical" evidence="1">
    <location>
        <begin position="25"/>
        <end position="43"/>
    </location>
</feature>
<keyword evidence="1" id="KW-0812">Transmembrane</keyword>
<keyword evidence="1" id="KW-0472">Membrane</keyword>
<keyword evidence="1" id="KW-1133">Transmembrane helix</keyword>
<evidence type="ECO:0000256" key="1">
    <source>
        <dbReference type="SAM" id="Phobius"/>
    </source>
</evidence>
<feature type="transmembrane region" description="Helical" evidence="1">
    <location>
        <begin position="158"/>
        <end position="177"/>
    </location>
</feature>
<evidence type="ECO:0000313" key="2">
    <source>
        <dbReference type="EMBL" id="PVZ93670.1"/>
    </source>
</evidence>
<organism evidence="2 3">
    <name type="scientific">Amnibacterium flavum</name>
    <dbReference type="NCBI Taxonomy" id="2173173"/>
    <lineage>
        <taxon>Bacteria</taxon>
        <taxon>Bacillati</taxon>
        <taxon>Actinomycetota</taxon>
        <taxon>Actinomycetes</taxon>
        <taxon>Micrococcales</taxon>
        <taxon>Microbacteriaceae</taxon>
        <taxon>Amnibacterium</taxon>
    </lineage>
</organism>
<dbReference type="Pfam" id="PF10011">
    <property type="entry name" value="DUF2254"/>
    <property type="match status" value="1"/>
</dbReference>